<accession>A0A0C3P253</accession>
<dbReference type="AlphaFoldDB" id="A0A0C3P253"/>
<name>A0A0C3P253_PISTI</name>
<gene>
    <name evidence="1" type="ORF">M404DRAFT_998540</name>
</gene>
<dbReference type="EMBL" id="KN831961">
    <property type="protein sequence ID" value="KIO07120.1"/>
    <property type="molecule type" value="Genomic_DNA"/>
</dbReference>
<dbReference type="HOGENOM" id="CLU_2559201_0_0_1"/>
<sequence>MYVCLTDGCIAWLPVWEDHARSIQLAVADQCYCCVRLHRLYTVAVPLDIVNSPLCTLPRLRYTTGYFVEVVCIPLLRQMCEW</sequence>
<keyword evidence="2" id="KW-1185">Reference proteome</keyword>
<evidence type="ECO:0000313" key="1">
    <source>
        <dbReference type="EMBL" id="KIO07120.1"/>
    </source>
</evidence>
<dbReference type="Proteomes" id="UP000054217">
    <property type="component" value="Unassembled WGS sequence"/>
</dbReference>
<reference evidence="2" key="2">
    <citation type="submission" date="2015-01" db="EMBL/GenBank/DDBJ databases">
        <title>Evolutionary Origins and Diversification of the Mycorrhizal Mutualists.</title>
        <authorList>
            <consortium name="DOE Joint Genome Institute"/>
            <consortium name="Mycorrhizal Genomics Consortium"/>
            <person name="Kohler A."/>
            <person name="Kuo A."/>
            <person name="Nagy L.G."/>
            <person name="Floudas D."/>
            <person name="Copeland A."/>
            <person name="Barry K.W."/>
            <person name="Cichocki N."/>
            <person name="Veneault-Fourrey C."/>
            <person name="LaButti K."/>
            <person name="Lindquist E.A."/>
            <person name="Lipzen A."/>
            <person name="Lundell T."/>
            <person name="Morin E."/>
            <person name="Murat C."/>
            <person name="Riley R."/>
            <person name="Ohm R."/>
            <person name="Sun H."/>
            <person name="Tunlid A."/>
            <person name="Henrissat B."/>
            <person name="Grigoriev I.V."/>
            <person name="Hibbett D.S."/>
            <person name="Martin F."/>
        </authorList>
    </citation>
    <scope>NUCLEOTIDE SEQUENCE [LARGE SCALE GENOMIC DNA]</scope>
    <source>
        <strain evidence="2">Marx 270</strain>
    </source>
</reference>
<protein>
    <submittedName>
        <fullName evidence="1">Uncharacterized protein</fullName>
    </submittedName>
</protein>
<dbReference type="InParanoid" id="A0A0C3P253"/>
<proteinExistence type="predicted"/>
<organism evidence="1 2">
    <name type="scientific">Pisolithus tinctorius Marx 270</name>
    <dbReference type="NCBI Taxonomy" id="870435"/>
    <lineage>
        <taxon>Eukaryota</taxon>
        <taxon>Fungi</taxon>
        <taxon>Dikarya</taxon>
        <taxon>Basidiomycota</taxon>
        <taxon>Agaricomycotina</taxon>
        <taxon>Agaricomycetes</taxon>
        <taxon>Agaricomycetidae</taxon>
        <taxon>Boletales</taxon>
        <taxon>Sclerodermatineae</taxon>
        <taxon>Pisolithaceae</taxon>
        <taxon>Pisolithus</taxon>
    </lineage>
</organism>
<reference evidence="1 2" key="1">
    <citation type="submission" date="2014-04" db="EMBL/GenBank/DDBJ databases">
        <authorList>
            <consortium name="DOE Joint Genome Institute"/>
            <person name="Kuo A."/>
            <person name="Kohler A."/>
            <person name="Costa M.D."/>
            <person name="Nagy L.G."/>
            <person name="Floudas D."/>
            <person name="Copeland A."/>
            <person name="Barry K.W."/>
            <person name="Cichocki N."/>
            <person name="Veneault-Fourrey C."/>
            <person name="LaButti K."/>
            <person name="Lindquist E.A."/>
            <person name="Lipzen A."/>
            <person name="Lundell T."/>
            <person name="Morin E."/>
            <person name="Murat C."/>
            <person name="Sun H."/>
            <person name="Tunlid A."/>
            <person name="Henrissat B."/>
            <person name="Grigoriev I.V."/>
            <person name="Hibbett D.S."/>
            <person name="Martin F."/>
            <person name="Nordberg H.P."/>
            <person name="Cantor M.N."/>
            <person name="Hua S.X."/>
        </authorList>
    </citation>
    <scope>NUCLEOTIDE SEQUENCE [LARGE SCALE GENOMIC DNA]</scope>
    <source>
        <strain evidence="1 2">Marx 270</strain>
    </source>
</reference>
<evidence type="ECO:0000313" key="2">
    <source>
        <dbReference type="Proteomes" id="UP000054217"/>
    </source>
</evidence>